<gene>
    <name evidence="12" type="ORF">ZIOFF_011761</name>
</gene>
<keyword evidence="10" id="KW-1133">Transmembrane helix</keyword>
<organism evidence="12 13">
    <name type="scientific">Zingiber officinale</name>
    <name type="common">Ginger</name>
    <name type="synonym">Amomum zingiber</name>
    <dbReference type="NCBI Taxonomy" id="94328"/>
    <lineage>
        <taxon>Eukaryota</taxon>
        <taxon>Viridiplantae</taxon>
        <taxon>Streptophyta</taxon>
        <taxon>Embryophyta</taxon>
        <taxon>Tracheophyta</taxon>
        <taxon>Spermatophyta</taxon>
        <taxon>Magnoliopsida</taxon>
        <taxon>Liliopsida</taxon>
        <taxon>Zingiberales</taxon>
        <taxon>Zingiberaceae</taxon>
        <taxon>Zingiber</taxon>
    </lineage>
</organism>
<evidence type="ECO:0000256" key="2">
    <source>
        <dbReference type="ARBA" id="ARBA00013229"/>
    </source>
</evidence>
<keyword evidence="13" id="KW-1185">Reference proteome</keyword>
<feature type="transmembrane region" description="Helical" evidence="10">
    <location>
        <begin position="21"/>
        <end position="42"/>
    </location>
</feature>
<evidence type="ECO:0000256" key="5">
    <source>
        <dbReference type="ARBA" id="ARBA00023157"/>
    </source>
</evidence>
<evidence type="ECO:0000256" key="6">
    <source>
        <dbReference type="ARBA" id="ARBA00023180"/>
    </source>
</evidence>
<proteinExistence type="predicted"/>
<keyword evidence="6" id="KW-0325">Glycoprotein</keyword>
<dbReference type="FunFam" id="1.20.140.40:FF:000001">
    <property type="entry name" value="Pectinesterase"/>
    <property type="match status" value="1"/>
</dbReference>
<evidence type="ECO:0000256" key="7">
    <source>
        <dbReference type="ARBA" id="ARBA00047928"/>
    </source>
</evidence>
<dbReference type="EMBL" id="JACMSC010000003">
    <property type="protein sequence ID" value="KAG6529553.1"/>
    <property type="molecule type" value="Genomic_DNA"/>
</dbReference>
<dbReference type="InterPro" id="IPR006501">
    <property type="entry name" value="Pectinesterase_inhib_dom"/>
</dbReference>
<dbReference type="EC" id="3.1.1.11" evidence="2 9"/>
<evidence type="ECO:0000313" key="12">
    <source>
        <dbReference type="EMBL" id="KAG6529553.1"/>
    </source>
</evidence>
<dbReference type="UniPathway" id="UPA00545">
    <property type="reaction ID" value="UER00823"/>
</dbReference>
<dbReference type="Pfam" id="PF04043">
    <property type="entry name" value="PMEI"/>
    <property type="match status" value="1"/>
</dbReference>
<evidence type="ECO:0000256" key="3">
    <source>
        <dbReference type="ARBA" id="ARBA00022801"/>
    </source>
</evidence>
<dbReference type="GO" id="GO:0045490">
    <property type="term" value="P:pectin catabolic process"/>
    <property type="evidence" value="ECO:0007669"/>
    <property type="project" value="UniProtKB-UniRule"/>
</dbReference>
<dbReference type="Proteomes" id="UP000734854">
    <property type="component" value="Unassembled WGS sequence"/>
</dbReference>
<dbReference type="InterPro" id="IPR018040">
    <property type="entry name" value="Pectinesterase_Tyr_AS"/>
</dbReference>
<protein>
    <recommendedName>
        <fullName evidence="2 9">Pectinesterase</fullName>
        <ecNumber evidence="2 9">3.1.1.11</ecNumber>
    </recommendedName>
</protein>
<dbReference type="GO" id="GO:0030599">
    <property type="term" value="F:pectinesterase activity"/>
    <property type="evidence" value="ECO:0007669"/>
    <property type="project" value="UniProtKB-UniRule"/>
</dbReference>
<sequence>MASGYGQVSGSNQAEQGKNKMFVVAGSSIILVACVFAVTVSVSRHGADSSSGGGATLQTTSKSIQSICQPTDYKQECESSLVASGADNETDPKKLVQMIFDATIERVREGMNHSSLLQKAAEDPRTQKALEACNELLDYAVDDLRNSVEKFASMEMSRVGEAVDDLRVWLSAAITYQQTCLDGFENTTGDTAESMAKALNSSAALTSNTLAVVDEISSVLNSFQITPINRRLLSSEDEEFPAWVHGAKRRLLALSPEQIEPNVTVAKDGSGQFKTIAEAVAAAPDNSDQVFVIYVKEGVYQEYVQVDRKKMNLAMIGDGATKTKITGNLNFVDGTPTFKTATLGVVGDGFIMRDFGVENSAGAAKHQAVALRVQSDKSVFYRCQMDGYQDTLYAHTKRQFYRECTISGTIDFLFGDSPTIFQNCLLLVRRPLDNQQCICTAQGRKDRREATAIVLHNCTISADESLKPEQGRFLVYLGRPWKEYSRTLVVQSQIDDLIDPAGWMPWLGDFGLNTCFYAEVDNRGPGSDTAKRATWRGVKKVDLGHAQMFTVSHFIQGDTWLPATGVPFTPGLL</sequence>
<dbReference type="NCBIfam" id="TIGR01614">
    <property type="entry name" value="PME_inhib"/>
    <property type="match status" value="1"/>
</dbReference>
<evidence type="ECO:0000313" key="13">
    <source>
        <dbReference type="Proteomes" id="UP000734854"/>
    </source>
</evidence>
<dbReference type="SMART" id="SM00856">
    <property type="entry name" value="PMEI"/>
    <property type="match status" value="1"/>
</dbReference>
<evidence type="ECO:0000259" key="11">
    <source>
        <dbReference type="SMART" id="SM00856"/>
    </source>
</evidence>
<keyword evidence="4 9" id="KW-0063">Aspartyl esterase</keyword>
<name>A0A8J5HRE1_ZINOF</name>
<comment type="pathway">
    <text evidence="1 9">Glycan metabolism; pectin degradation; 2-dehydro-3-deoxy-D-gluconate from pectin: step 1/5.</text>
</comment>
<keyword evidence="10" id="KW-0812">Transmembrane</keyword>
<comment type="catalytic activity">
    <reaction evidence="7 9">
        <text>[(1-&gt;4)-alpha-D-galacturonosyl methyl ester](n) + n H2O = [(1-&gt;4)-alpha-D-galacturonosyl](n) + n methanol + n H(+)</text>
        <dbReference type="Rhea" id="RHEA:22380"/>
        <dbReference type="Rhea" id="RHEA-COMP:14570"/>
        <dbReference type="Rhea" id="RHEA-COMP:14573"/>
        <dbReference type="ChEBI" id="CHEBI:15377"/>
        <dbReference type="ChEBI" id="CHEBI:15378"/>
        <dbReference type="ChEBI" id="CHEBI:17790"/>
        <dbReference type="ChEBI" id="CHEBI:140522"/>
        <dbReference type="ChEBI" id="CHEBI:140523"/>
        <dbReference type="EC" id="3.1.1.11"/>
    </reaction>
</comment>
<evidence type="ECO:0000256" key="1">
    <source>
        <dbReference type="ARBA" id="ARBA00005184"/>
    </source>
</evidence>
<keyword evidence="9" id="KW-0134">Cell wall</keyword>
<dbReference type="Pfam" id="PF01095">
    <property type="entry name" value="Pectinesterase"/>
    <property type="match status" value="1"/>
</dbReference>
<dbReference type="GO" id="GO:0004857">
    <property type="term" value="F:enzyme inhibitor activity"/>
    <property type="evidence" value="ECO:0007669"/>
    <property type="project" value="InterPro"/>
</dbReference>
<evidence type="ECO:0000256" key="4">
    <source>
        <dbReference type="ARBA" id="ARBA00023085"/>
    </source>
</evidence>
<keyword evidence="10" id="KW-0472">Membrane</keyword>
<dbReference type="InterPro" id="IPR000070">
    <property type="entry name" value="Pectinesterase_cat"/>
</dbReference>
<dbReference type="CDD" id="cd15798">
    <property type="entry name" value="PMEI-like_3"/>
    <property type="match status" value="1"/>
</dbReference>
<reference evidence="12 13" key="1">
    <citation type="submission" date="2020-08" db="EMBL/GenBank/DDBJ databases">
        <title>Plant Genome Project.</title>
        <authorList>
            <person name="Zhang R.-G."/>
        </authorList>
    </citation>
    <scope>NUCLEOTIDE SEQUENCE [LARGE SCALE GENOMIC DNA]</scope>
    <source>
        <tissue evidence="12">Rhizome</tissue>
    </source>
</reference>
<feature type="domain" description="Pectinesterase inhibitor" evidence="11">
    <location>
        <begin position="59"/>
        <end position="212"/>
    </location>
</feature>
<dbReference type="GO" id="GO:0042545">
    <property type="term" value="P:cell wall modification"/>
    <property type="evidence" value="ECO:0007669"/>
    <property type="project" value="UniProtKB-UniRule"/>
</dbReference>
<dbReference type="FunFam" id="2.160.20.10:FF:000001">
    <property type="entry name" value="Pectinesterase"/>
    <property type="match status" value="1"/>
</dbReference>
<dbReference type="OrthoDB" id="2019149at2759"/>
<comment type="function">
    <text evidence="8 9">Acts in the modification of cell walls via demethylesterification of cell wall pectin.</text>
</comment>
<keyword evidence="9" id="KW-0964">Secreted</keyword>
<dbReference type="PANTHER" id="PTHR31707">
    <property type="entry name" value="PECTINESTERASE"/>
    <property type="match status" value="1"/>
</dbReference>
<evidence type="ECO:0000256" key="8">
    <source>
        <dbReference type="ARBA" id="ARBA00057335"/>
    </source>
</evidence>
<keyword evidence="5" id="KW-1015">Disulfide bond</keyword>
<accession>A0A8J5HRE1</accession>
<comment type="caution">
    <text evidence="12">The sequence shown here is derived from an EMBL/GenBank/DDBJ whole genome shotgun (WGS) entry which is preliminary data.</text>
</comment>
<keyword evidence="3 9" id="KW-0378">Hydrolase</keyword>
<evidence type="ECO:0000256" key="9">
    <source>
        <dbReference type="RuleBase" id="RU000589"/>
    </source>
</evidence>
<dbReference type="AlphaFoldDB" id="A0A8J5HRE1"/>
<keyword evidence="9" id="KW-0961">Cell wall biogenesis/degradation</keyword>
<comment type="subcellular location">
    <subcellularLocation>
        <location evidence="9">Secreted</location>
        <location evidence="9">Cell wall</location>
    </subcellularLocation>
</comment>
<evidence type="ECO:0000256" key="10">
    <source>
        <dbReference type="SAM" id="Phobius"/>
    </source>
</evidence>
<dbReference type="PROSITE" id="PS00800">
    <property type="entry name" value="PECTINESTERASE_1"/>
    <property type="match status" value="1"/>
</dbReference>